<dbReference type="InterPro" id="IPR004482">
    <property type="entry name" value="Mg_chelat-rel"/>
</dbReference>
<evidence type="ECO:0000256" key="4">
    <source>
        <dbReference type="SAM" id="Phobius"/>
    </source>
</evidence>
<evidence type="ECO:0000256" key="3">
    <source>
        <dbReference type="ARBA" id="ARBA00022840"/>
    </source>
</evidence>
<dbReference type="InterPro" id="IPR014721">
    <property type="entry name" value="Ribsml_uS5_D2-typ_fold_subgr"/>
</dbReference>
<sequence length="540" mass="56832">MDSPAKSRVERGTAFAMAMGMLVTALSATLIGLQAQLVRVEVEVARGVPSFELVGLAEASVRESRVRVKAALAQMGVDLSEYRIIVNLAPADVKKTGSAFDLAIALATLAALEIVPEASFAETLLVGELSLAGSVQFVRGALPLLLGARQRGIKKAIVPAYNEAEAGLVSGIDVRVVALLEDLVAGLRGEQSIAPAKPGWNKEERAPPLDDLSEVRGQLHARRALEIAAAGGHNLLMVGSPGAGKTMLARRLPTVLPPLSVDEALEVMAIHSVGGLLPPECPLSFTPPFRAPHHSISEAGLVGGGDPRPGEVSIAHRGVLFLDELPEFRRAALEALRQPLEDGVVTISRAYGTATFPARPLLVAAMNPCPCGYHADGTDRCTCTVDRIRSYRGRISGPLLDRIDVQVALPPVHVSALAPSRPGESSAAVATRVAAAREIQLDRMERGETTAPTNATIRPAEAARVSASSAEGLSLLTSAAARYGLSARAYGKVLRVARTIADLEGKTAVSRDHVSEAIQLRLLDRFHTRPSAGRPMASTP</sequence>
<keyword evidence="2" id="KW-0547">Nucleotide-binding</keyword>
<keyword evidence="3" id="KW-0067">ATP-binding</keyword>
<evidence type="ECO:0000313" key="6">
    <source>
        <dbReference type="EMBL" id="WXA92623.1"/>
    </source>
</evidence>
<dbReference type="PANTHER" id="PTHR32039:SF7">
    <property type="entry name" value="COMPETENCE PROTEIN COMM"/>
    <property type="match status" value="1"/>
</dbReference>
<dbReference type="NCBIfam" id="TIGR00368">
    <property type="entry name" value="YifB family Mg chelatase-like AAA ATPase"/>
    <property type="match status" value="1"/>
</dbReference>
<evidence type="ECO:0000313" key="7">
    <source>
        <dbReference type="Proteomes" id="UP001379533"/>
    </source>
</evidence>
<gene>
    <name evidence="6" type="ORF">LZC95_40025</name>
</gene>
<dbReference type="SMART" id="SM00382">
    <property type="entry name" value="AAA"/>
    <property type="match status" value="1"/>
</dbReference>
<evidence type="ECO:0000256" key="2">
    <source>
        <dbReference type="ARBA" id="ARBA00022741"/>
    </source>
</evidence>
<dbReference type="InterPro" id="IPR045006">
    <property type="entry name" value="CHLI-like"/>
</dbReference>
<accession>A0ABZ2K1K6</accession>
<dbReference type="Gene3D" id="3.40.50.300">
    <property type="entry name" value="P-loop containing nucleotide triphosphate hydrolases"/>
    <property type="match status" value="1"/>
</dbReference>
<dbReference type="InterPro" id="IPR001208">
    <property type="entry name" value="MCM_dom"/>
</dbReference>
<keyword evidence="4" id="KW-0812">Transmembrane</keyword>
<dbReference type="Gene3D" id="3.30.230.10">
    <property type="match status" value="1"/>
</dbReference>
<feature type="domain" description="AAA+ ATPase" evidence="5">
    <location>
        <begin position="231"/>
        <end position="413"/>
    </location>
</feature>
<dbReference type="SUPFAM" id="SSF52540">
    <property type="entry name" value="P-loop containing nucleoside triphosphate hydrolases"/>
    <property type="match status" value="1"/>
</dbReference>
<dbReference type="Pfam" id="PF01078">
    <property type="entry name" value="Mg_chelatase"/>
    <property type="match status" value="1"/>
</dbReference>
<keyword evidence="7" id="KW-1185">Reference proteome</keyword>
<dbReference type="RefSeq" id="WP_394843227.1">
    <property type="nucleotide sequence ID" value="NZ_CP089982.1"/>
</dbReference>
<dbReference type="Pfam" id="PF13335">
    <property type="entry name" value="Mg_chelatase_C"/>
    <property type="match status" value="1"/>
</dbReference>
<dbReference type="InterPro" id="IPR027417">
    <property type="entry name" value="P-loop_NTPase"/>
</dbReference>
<protein>
    <submittedName>
        <fullName evidence="6">YifB family Mg chelatase-like AAA ATPase</fullName>
    </submittedName>
</protein>
<feature type="transmembrane region" description="Helical" evidence="4">
    <location>
        <begin position="12"/>
        <end position="33"/>
    </location>
</feature>
<dbReference type="InterPro" id="IPR020568">
    <property type="entry name" value="Ribosomal_Su5_D2-typ_SF"/>
</dbReference>
<dbReference type="PANTHER" id="PTHR32039">
    <property type="entry name" value="MAGNESIUM-CHELATASE SUBUNIT CHLI"/>
    <property type="match status" value="1"/>
</dbReference>
<keyword evidence="4" id="KW-0472">Membrane</keyword>
<evidence type="ECO:0000256" key="1">
    <source>
        <dbReference type="ARBA" id="ARBA00006354"/>
    </source>
</evidence>
<reference evidence="6 7" key="1">
    <citation type="submission" date="2021-12" db="EMBL/GenBank/DDBJ databases">
        <title>Discovery of the Pendulisporaceae a myxobacterial family with distinct sporulation behavior and unique specialized metabolism.</title>
        <authorList>
            <person name="Garcia R."/>
            <person name="Popoff A."/>
            <person name="Bader C.D."/>
            <person name="Loehr J."/>
            <person name="Walesch S."/>
            <person name="Walt C."/>
            <person name="Boldt J."/>
            <person name="Bunk B."/>
            <person name="Haeckl F.J.F.P.J."/>
            <person name="Gunesch A.P."/>
            <person name="Birkelbach J."/>
            <person name="Nuebel U."/>
            <person name="Pietschmann T."/>
            <person name="Bach T."/>
            <person name="Mueller R."/>
        </authorList>
    </citation>
    <scope>NUCLEOTIDE SEQUENCE [LARGE SCALE GENOMIC DNA]</scope>
    <source>
        <strain evidence="6 7">MSr12523</strain>
    </source>
</reference>
<evidence type="ECO:0000259" key="5">
    <source>
        <dbReference type="SMART" id="SM00382"/>
    </source>
</evidence>
<comment type="similarity">
    <text evidence="1">Belongs to the Mg-chelatase subunits D/I family. ComM subfamily.</text>
</comment>
<dbReference type="InterPro" id="IPR025158">
    <property type="entry name" value="Mg_chelat-rel_C"/>
</dbReference>
<dbReference type="Pfam" id="PF13541">
    <property type="entry name" value="ChlI"/>
    <property type="match status" value="1"/>
</dbReference>
<dbReference type="InterPro" id="IPR003593">
    <property type="entry name" value="AAA+_ATPase"/>
</dbReference>
<dbReference type="SUPFAM" id="SSF54211">
    <property type="entry name" value="Ribosomal protein S5 domain 2-like"/>
    <property type="match status" value="1"/>
</dbReference>
<keyword evidence="4" id="KW-1133">Transmembrane helix</keyword>
<proteinExistence type="inferred from homology"/>
<dbReference type="Proteomes" id="UP001379533">
    <property type="component" value="Chromosome"/>
</dbReference>
<dbReference type="EMBL" id="CP089982">
    <property type="protein sequence ID" value="WXA92623.1"/>
    <property type="molecule type" value="Genomic_DNA"/>
</dbReference>
<organism evidence="6 7">
    <name type="scientific">Pendulispora brunnea</name>
    <dbReference type="NCBI Taxonomy" id="2905690"/>
    <lineage>
        <taxon>Bacteria</taxon>
        <taxon>Pseudomonadati</taxon>
        <taxon>Myxococcota</taxon>
        <taxon>Myxococcia</taxon>
        <taxon>Myxococcales</taxon>
        <taxon>Sorangiineae</taxon>
        <taxon>Pendulisporaceae</taxon>
        <taxon>Pendulispora</taxon>
    </lineage>
</organism>
<dbReference type="PRINTS" id="PR01657">
    <property type="entry name" value="MCMFAMILY"/>
</dbReference>
<dbReference type="InterPro" id="IPR000523">
    <property type="entry name" value="Mg_chelatse_chII-like_cat_dom"/>
</dbReference>
<name>A0ABZ2K1K6_9BACT</name>